<feature type="compositionally biased region" description="Pro residues" evidence="4">
    <location>
        <begin position="840"/>
        <end position="853"/>
    </location>
</feature>
<dbReference type="AlphaFoldDB" id="A0AAD6J5G7"/>
<evidence type="ECO:0000313" key="6">
    <source>
        <dbReference type="Proteomes" id="UP001221413"/>
    </source>
</evidence>
<comment type="caution">
    <text evidence="5">The sequence shown here is derived from an EMBL/GenBank/DDBJ whole genome shotgun (WGS) entry which is preliminary data.</text>
</comment>
<gene>
    <name evidence="5" type="ORF">Dda_3230</name>
</gene>
<protein>
    <recommendedName>
        <fullName evidence="7">Zn(2)-C6 fungal-type domain-containing protein</fullName>
    </recommendedName>
</protein>
<accession>A0AAD6J5G7</accession>
<keyword evidence="6" id="KW-1185">Reference proteome</keyword>
<feature type="compositionally biased region" description="Pro residues" evidence="4">
    <location>
        <begin position="867"/>
        <end position="919"/>
    </location>
</feature>
<feature type="region of interest" description="Disordered" evidence="4">
    <location>
        <begin position="211"/>
        <end position="377"/>
    </location>
</feature>
<feature type="compositionally biased region" description="Low complexity" evidence="4">
    <location>
        <begin position="339"/>
        <end position="367"/>
    </location>
</feature>
<evidence type="ECO:0000256" key="3">
    <source>
        <dbReference type="SAM" id="Coils"/>
    </source>
</evidence>
<evidence type="ECO:0000313" key="5">
    <source>
        <dbReference type="EMBL" id="KAJ6262422.1"/>
    </source>
</evidence>
<feature type="compositionally biased region" description="Low complexity" evidence="4">
    <location>
        <begin position="276"/>
        <end position="286"/>
    </location>
</feature>
<feature type="region of interest" description="Disordered" evidence="4">
    <location>
        <begin position="404"/>
        <end position="443"/>
    </location>
</feature>
<feature type="region of interest" description="Disordered" evidence="4">
    <location>
        <begin position="705"/>
        <end position="724"/>
    </location>
</feature>
<sequence length="1202" mass="129991">MSEPIALETQLPPDQPEKSGGGGDPSKPARVSKKRTKTGCLKERPTCNNCVKSKRVCEGYSQRVVFKLGGLGPEEAQLDPMGFYGYPDQQMPYNMSASDPALPYALHQPPGRNPSLQRIAPAPAYSRRLADEGLPDNQLHTLHPPHLQPFLGSHPHHHSQESLTALSDREGYGEIPPGYAQDPNLDAFHRHRTSMSPIDTGLSARRRASMISPIHPPPLSATESHWPASATSATHPSLDAVYSSRHHSYGHGSTPPSAMSSGSYPLPSPTAHRHSAAGPSRASNAPPASPHHPHPHHHHAYGYNPYDPGVEGHHEGYPHHGQYPSPQYPREPDYDQRRFQGFATAGQEQQQQRQEQGQEQVFAAAANQEKKEEEEGAVGAELLAAGALGGDGGFDFDSGEIALDGGELEIPDYNDYEEEEEEEEEGDDDGDDDDGEGDEAFNDTIPMDLDVVQRNRIATAITPYTQNNESTRLTFRSFLPEPGTLIRYTPNGNSSPLSNPTTARVFCHWVYVVAPSLSIFERHPANPHQAFSPGTKLNGPQNVWCYTIPTMSLSSPLLLHALLAVASLHISRLSDEPIASSYVHYHFSLRRLRKAISDDKERASVTTLAGTLLLAYYETMAADVRKWSSHLQGAKNLLKEIDFDNLNRRMEILEDEELTQQQQAVNSPFDGIPSARNLRMHQKTKAGLGPERPPPHDPIRRYILGSRQRRKASQADRARGGDANAMNARDQEIAILQSDMFWFFAKQDAYQALLTGDGLVLDYAHWSQCPPRPRIGTLGTLYGSTDYLFLLFGRLADFQARDAKRKAEVEKYGPAPAILELMKSMGGGPRPTGQGGGDGPPGPPPGPPGPPMAGPSGGPPAGGLQGGPPPGWQGGPPPGWQGGPPPGWQGGPPPGWQGGPPPGMTGPPPGMTGPPPTAGMPPSGMSPGGMPPPMGPSMASGGMPPPSAASAGGPRMPPPASKYTKAELESMTAEAELEWIEIKKALLLFQESLGDEFQPLREDLMPVQDSPFGTAIYYRTFSVSCLQTLYKTAHIILERCHPSMPSNGWIAAGVAARKTAAIAHEMGRIAAGLFPPFEATEISPPLGGAVIELSFCMLFAGVQYQDPVQREWLLDHMYNVGKLTGWGTADRCALGCEHAWEKASAMGKGPPYVRRRGSEPREAPVGGAQENSNYVFLGSANKAHWATGLLGPLEQKMEQMGI</sequence>
<evidence type="ECO:0000256" key="4">
    <source>
        <dbReference type="SAM" id="MobiDB-lite"/>
    </source>
</evidence>
<dbReference type="PANTHER" id="PTHR37534:SF23">
    <property type="entry name" value="ZN(II)2CYS6 TRANSCRIPTION FACTOR (EUROFUNG)"/>
    <property type="match status" value="1"/>
</dbReference>
<feature type="compositionally biased region" description="Basic residues" evidence="4">
    <location>
        <begin position="291"/>
        <end position="300"/>
    </location>
</feature>
<feature type="compositionally biased region" description="Polar residues" evidence="4">
    <location>
        <begin position="254"/>
        <end position="263"/>
    </location>
</feature>
<name>A0AAD6J5G7_DREDA</name>
<evidence type="ECO:0008006" key="7">
    <source>
        <dbReference type="Google" id="ProtNLM"/>
    </source>
</evidence>
<dbReference type="EMBL" id="JAQGDS010000003">
    <property type="protein sequence ID" value="KAJ6262422.1"/>
    <property type="molecule type" value="Genomic_DNA"/>
</dbReference>
<feature type="region of interest" description="Disordered" evidence="4">
    <location>
        <begin position="1"/>
        <end position="38"/>
    </location>
</feature>
<dbReference type="Proteomes" id="UP001221413">
    <property type="component" value="Unassembled WGS sequence"/>
</dbReference>
<feature type="compositionally biased region" description="Gly residues" evidence="4">
    <location>
        <begin position="825"/>
        <end position="839"/>
    </location>
</feature>
<feature type="coiled-coil region" evidence="3">
    <location>
        <begin position="636"/>
        <end position="663"/>
    </location>
</feature>
<feature type="compositionally biased region" description="Acidic residues" evidence="4">
    <location>
        <begin position="406"/>
        <end position="441"/>
    </location>
</feature>
<dbReference type="GO" id="GO:0005634">
    <property type="term" value="C:nucleus"/>
    <property type="evidence" value="ECO:0007669"/>
    <property type="project" value="UniProtKB-SubCell"/>
</dbReference>
<dbReference type="PANTHER" id="PTHR37534">
    <property type="entry name" value="TRANSCRIPTIONAL ACTIVATOR PROTEIN UGA3"/>
    <property type="match status" value="1"/>
</dbReference>
<feature type="region of interest" description="Disordered" evidence="4">
    <location>
        <begin position="821"/>
        <end position="966"/>
    </location>
</feature>
<keyword evidence="2" id="KW-0539">Nucleus</keyword>
<dbReference type="GO" id="GO:0003700">
    <property type="term" value="F:DNA-binding transcription factor activity"/>
    <property type="evidence" value="ECO:0007669"/>
    <property type="project" value="TreeGrafter"/>
</dbReference>
<evidence type="ECO:0000256" key="2">
    <source>
        <dbReference type="ARBA" id="ARBA00023242"/>
    </source>
</evidence>
<feature type="region of interest" description="Disordered" evidence="4">
    <location>
        <begin position="149"/>
        <end position="185"/>
    </location>
</feature>
<feature type="compositionally biased region" description="Low complexity" evidence="4">
    <location>
        <begin position="936"/>
        <end position="954"/>
    </location>
</feature>
<keyword evidence="3" id="KW-0175">Coiled coil</keyword>
<organism evidence="5 6">
    <name type="scientific">Drechslerella dactyloides</name>
    <name type="common">Nematode-trapping fungus</name>
    <name type="synonym">Arthrobotrys dactyloides</name>
    <dbReference type="NCBI Taxonomy" id="74499"/>
    <lineage>
        <taxon>Eukaryota</taxon>
        <taxon>Fungi</taxon>
        <taxon>Dikarya</taxon>
        <taxon>Ascomycota</taxon>
        <taxon>Pezizomycotina</taxon>
        <taxon>Orbiliomycetes</taxon>
        <taxon>Orbiliales</taxon>
        <taxon>Orbiliaceae</taxon>
        <taxon>Drechslerella</taxon>
    </lineage>
</organism>
<dbReference type="InterPro" id="IPR021858">
    <property type="entry name" value="Fun_TF"/>
</dbReference>
<feature type="compositionally biased region" description="Gly residues" evidence="4">
    <location>
        <begin position="855"/>
        <end position="866"/>
    </location>
</feature>
<dbReference type="GO" id="GO:0000976">
    <property type="term" value="F:transcription cis-regulatory region binding"/>
    <property type="evidence" value="ECO:0007669"/>
    <property type="project" value="TreeGrafter"/>
</dbReference>
<reference evidence="5" key="1">
    <citation type="submission" date="2023-01" db="EMBL/GenBank/DDBJ databases">
        <title>The chitinases involved in constricting ring structure development in the nematode-trapping fungus Drechslerella dactyloides.</title>
        <authorList>
            <person name="Wang R."/>
            <person name="Zhang L."/>
            <person name="Tang P."/>
            <person name="Li S."/>
            <person name="Liang L."/>
        </authorList>
    </citation>
    <scope>NUCLEOTIDE SEQUENCE</scope>
    <source>
        <strain evidence="5">YMF1.00031</strain>
    </source>
</reference>
<dbReference type="Pfam" id="PF11951">
    <property type="entry name" value="Fungal_trans_2"/>
    <property type="match status" value="1"/>
</dbReference>
<dbReference type="GO" id="GO:0045944">
    <property type="term" value="P:positive regulation of transcription by RNA polymerase II"/>
    <property type="evidence" value="ECO:0007669"/>
    <property type="project" value="TreeGrafter"/>
</dbReference>
<proteinExistence type="predicted"/>
<evidence type="ECO:0000256" key="1">
    <source>
        <dbReference type="ARBA" id="ARBA00004123"/>
    </source>
</evidence>
<comment type="subcellular location">
    <subcellularLocation>
        <location evidence="1">Nucleus</location>
    </subcellularLocation>
</comment>